<evidence type="ECO:0000313" key="3">
    <source>
        <dbReference type="Proteomes" id="UP000005426"/>
    </source>
</evidence>
<reference evidence="2 3" key="1">
    <citation type="journal article" date="2011" name="Genome Biol.">
        <title>Comparative genome sequence analysis underscores mycoparasitism as the ancestral life style of Trichoderma.</title>
        <authorList>
            <person name="Kubicek C.P."/>
            <person name="Herrera-Estrella A."/>
            <person name="Seidl-Seiboth V."/>
            <person name="Martinez D.A."/>
            <person name="Druzhinina I.S."/>
            <person name="Thon M."/>
            <person name="Zeilinger S."/>
            <person name="Casas-Flores S."/>
            <person name="Horwitz B.A."/>
            <person name="Mukherjee P.K."/>
            <person name="Mukherjee M."/>
            <person name="Kredics L."/>
            <person name="Alcaraz L.D."/>
            <person name="Aerts A."/>
            <person name="Antal Z."/>
            <person name="Atanasova L."/>
            <person name="Cervantes-Badillo M.G."/>
            <person name="Challacombe J."/>
            <person name="Chertkov O."/>
            <person name="McCluskey K."/>
            <person name="Coulpier F."/>
            <person name="Deshpande N."/>
            <person name="von Doehren H."/>
            <person name="Ebbole D.J."/>
            <person name="Esquivel-Naranjo E.U."/>
            <person name="Fekete E."/>
            <person name="Flipphi M."/>
            <person name="Glaser F."/>
            <person name="Gomez-Rodriguez E.Y."/>
            <person name="Gruber S."/>
            <person name="Han C."/>
            <person name="Henrissat B."/>
            <person name="Hermosa R."/>
            <person name="Hernandez-Onate M."/>
            <person name="Karaffa L."/>
            <person name="Kosti I."/>
            <person name="Le Crom S."/>
            <person name="Lindquist E."/>
            <person name="Lucas S."/>
            <person name="Luebeck M."/>
            <person name="Luebeck P.S."/>
            <person name="Margeot A."/>
            <person name="Metz B."/>
            <person name="Misra M."/>
            <person name="Nevalainen H."/>
            <person name="Omann M."/>
            <person name="Packer N."/>
            <person name="Perrone G."/>
            <person name="Uresti-Rivera E.E."/>
            <person name="Salamov A."/>
            <person name="Schmoll M."/>
            <person name="Seiboth B."/>
            <person name="Shapiro H."/>
            <person name="Sukno S."/>
            <person name="Tamayo-Ramos J.A."/>
            <person name="Tisch D."/>
            <person name="Wiest A."/>
            <person name="Wilkinson H.H."/>
            <person name="Zhang M."/>
            <person name="Coutinho P.M."/>
            <person name="Kenerley C.M."/>
            <person name="Monte E."/>
            <person name="Baker S.E."/>
            <person name="Grigoriev I.V."/>
        </authorList>
    </citation>
    <scope>NUCLEOTIDE SEQUENCE [LARGE SCALE GENOMIC DNA]</scope>
    <source>
        <strain evidence="3">ATCC 20476 / IMI 206040</strain>
    </source>
</reference>
<gene>
    <name evidence="2" type="ORF">TRIATDRAFT_159222</name>
</gene>
<feature type="chain" id="PRO_5003524653" evidence="1">
    <location>
        <begin position="27"/>
        <end position="105"/>
    </location>
</feature>
<sequence>MALEQTHWGGVFSAFACCMALHGAHGWIDCQGAYLLDMEHDPDGDGKGIVPPPPLIDKLKRDFRAAAERFARNSDAVARTARLFQAAALLVIESVDECGSPFLQR</sequence>
<keyword evidence="1" id="KW-0732">Signal</keyword>
<dbReference type="HOGENOM" id="CLU_2236953_0_0_1"/>
<protein>
    <submittedName>
        <fullName evidence="2">Uncharacterized protein</fullName>
    </submittedName>
</protein>
<evidence type="ECO:0000313" key="2">
    <source>
        <dbReference type="EMBL" id="EHK46213.1"/>
    </source>
</evidence>
<accession>G9NUW9</accession>
<dbReference type="AlphaFoldDB" id="G9NUW9"/>
<keyword evidence="3" id="KW-1185">Reference proteome</keyword>
<dbReference type="EMBL" id="ABDG02000023">
    <property type="protein sequence ID" value="EHK46213.1"/>
    <property type="molecule type" value="Genomic_DNA"/>
</dbReference>
<dbReference type="Proteomes" id="UP000005426">
    <property type="component" value="Unassembled WGS sequence"/>
</dbReference>
<organism evidence="2 3">
    <name type="scientific">Hypocrea atroviridis (strain ATCC 20476 / IMI 206040)</name>
    <name type="common">Trichoderma atroviride</name>
    <dbReference type="NCBI Taxonomy" id="452589"/>
    <lineage>
        <taxon>Eukaryota</taxon>
        <taxon>Fungi</taxon>
        <taxon>Dikarya</taxon>
        <taxon>Ascomycota</taxon>
        <taxon>Pezizomycotina</taxon>
        <taxon>Sordariomycetes</taxon>
        <taxon>Hypocreomycetidae</taxon>
        <taxon>Hypocreales</taxon>
        <taxon>Hypocreaceae</taxon>
        <taxon>Trichoderma</taxon>
    </lineage>
</organism>
<proteinExistence type="predicted"/>
<comment type="caution">
    <text evidence="2">The sequence shown here is derived from an EMBL/GenBank/DDBJ whole genome shotgun (WGS) entry which is preliminary data.</text>
</comment>
<evidence type="ECO:0000256" key="1">
    <source>
        <dbReference type="SAM" id="SignalP"/>
    </source>
</evidence>
<name>G9NUW9_HYPAI</name>
<feature type="signal peptide" evidence="1">
    <location>
        <begin position="1"/>
        <end position="26"/>
    </location>
</feature>